<dbReference type="EMBL" id="JAEOAH010000005">
    <property type="protein sequence ID" value="MBK3494284.1"/>
    <property type="molecule type" value="Genomic_DNA"/>
</dbReference>
<dbReference type="RefSeq" id="WP_100796598.1">
    <property type="nucleotide sequence ID" value="NZ_JAEOAH010000005.1"/>
</dbReference>
<reference evidence="2 3" key="1">
    <citation type="submission" date="2020-12" db="EMBL/GenBank/DDBJ databases">
        <title>YIM B01967 draft genome.</title>
        <authorList>
            <person name="Yan X."/>
        </authorList>
    </citation>
    <scope>NUCLEOTIDE SEQUENCE [LARGE SCALE GENOMIC DNA]</scope>
    <source>
        <strain evidence="2 3">YIM B01967</strain>
    </source>
</reference>
<sequence length="172" mass="19882">MNRSFQLIYFFLIIAIGFIGGILLLQLSTVEQADWLIRTFDRRVLLKAQPSIWQSLWPVVIPFVIVALLASHNLLRHVTRIVVVLKAAFFGYSSGYLIDTQNAFWSYAAWWFPFQLLHSIVLLLFCIVLVPQPVYSVRKKLPIWPRIVVIVITTIIIFAGELVAIHFLFKLK</sequence>
<feature type="transmembrane region" description="Helical" evidence="1">
    <location>
        <begin position="7"/>
        <end position="27"/>
    </location>
</feature>
<proteinExistence type="predicted"/>
<keyword evidence="1" id="KW-0812">Transmembrane</keyword>
<keyword evidence="1" id="KW-1133">Transmembrane helix</keyword>
<evidence type="ECO:0008006" key="4">
    <source>
        <dbReference type="Google" id="ProtNLM"/>
    </source>
</evidence>
<feature type="transmembrane region" description="Helical" evidence="1">
    <location>
        <begin position="52"/>
        <end position="71"/>
    </location>
</feature>
<accession>A0ABS1H4D8</accession>
<evidence type="ECO:0000313" key="3">
    <source>
        <dbReference type="Proteomes" id="UP000618943"/>
    </source>
</evidence>
<protein>
    <recommendedName>
        <fullName evidence="4">Integral membrane protein</fullName>
    </recommendedName>
</protein>
<gene>
    <name evidence="2" type="ORF">JFL43_05320</name>
</gene>
<keyword evidence="1" id="KW-0472">Membrane</keyword>
<comment type="caution">
    <text evidence="2">The sequence shown here is derived from an EMBL/GenBank/DDBJ whole genome shotgun (WGS) entry which is preliminary data.</text>
</comment>
<evidence type="ECO:0000256" key="1">
    <source>
        <dbReference type="SAM" id="Phobius"/>
    </source>
</evidence>
<evidence type="ECO:0000313" key="2">
    <source>
        <dbReference type="EMBL" id="MBK3494284.1"/>
    </source>
</evidence>
<feature type="transmembrane region" description="Helical" evidence="1">
    <location>
        <begin position="110"/>
        <end position="131"/>
    </location>
</feature>
<name>A0ABS1H4D8_9BACL</name>
<feature type="transmembrane region" description="Helical" evidence="1">
    <location>
        <begin position="143"/>
        <end position="169"/>
    </location>
</feature>
<organism evidence="2 3">
    <name type="scientific">Viridibacillus soli</name>
    <dbReference type="NCBI Taxonomy" id="2798301"/>
    <lineage>
        <taxon>Bacteria</taxon>
        <taxon>Bacillati</taxon>
        <taxon>Bacillota</taxon>
        <taxon>Bacilli</taxon>
        <taxon>Bacillales</taxon>
        <taxon>Caryophanaceae</taxon>
        <taxon>Viridibacillus</taxon>
    </lineage>
</organism>
<keyword evidence="3" id="KW-1185">Reference proteome</keyword>
<feature type="transmembrane region" description="Helical" evidence="1">
    <location>
        <begin position="78"/>
        <end position="98"/>
    </location>
</feature>
<dbReference type="Proteomes" id="UP000618943">
    <property type="component" value="Unassembled WGS sequence"/>
</dbReference>